<dbReference type="EMBL" id="FOLE01000001">
    <property type="protein sequence ID" value="SFB78437.1"/>
    <property type="molecule type" value="Genomic_DNA"/>
</dbReference>
<dbReference type="InterPro" id="IPR035973">
    <property type="entry name" value="Cyt_c_oxidase_su3-like_sf"/>
</dbReference>
<dbReference type="GO" id="GO:0019646">
    <property type="term" value="P:aerobic electron transport chain"/>
    <property type="evidence" value="ECO:0007669"/>
    <property type="project" value="InterPro"/>
</dbReference>
<dbReference type="OrthoDB" id="9810850at2"/>
<gene>
    <name evidence="10" type="ORF">SAMN05421780_101466</name>
</gene>
<dbReference type="Proteomes" id="UP000199514">
    <property type="component" value="Unassembled WGS sequence"/>
</dbReference>
<evidence type="ECO:0000256" key="2">
    <source>
        <dbReference type="ARBA" id="ARBA00010581"/>
    </source>
</evidence>
<proteinExistence type="inferred from homology"/>
<accession>A0A1I1DUF1</accession>
<sequence>MEIMRSTKYARRDPYVTMLWIGVLGSAIIFGMITFMYGVLKHKQHWQAIALPPSFWLSTFVIMASSLTLHKANAAIRQENYALYKNQIGATLVLGIVFVVTQLWGWQQLVEQGIVLSGAVAGSFVYVLSGLHIAHLVLGVGVLAWAYWDARKNVAYIDGFIQYLNPVKRARLKLVSIYWHFVDIVWLYLFVFFLLQRLL</sequence>
<feature type="domain" description="Heme-copper oxidase subunit III family profile" evidence="9">
    <location>
        <begin position="46"/>
        <end position="198"/>
    </location>
</feature>
<feature type="transmembrane region" description="Helical" evidence="8">
    <location>
        <begin position="177"/>
        <end position="195"/>
    </location>
</feature>
<dbReference type="InterPro" id="IPR024791">
    <property type="entry name" value="Cyt_c/ubiquinol_Oxase_su3"/>
</dbReference>
<feature type="transmembrane region" description="Helical" evidence="8">
    <location>
        <begin position="46"/>
        <end position="67"/>
    </location>
</feature>
<dbReference type="GO" id="GO:0004129">
    <property type="term" value="F:cytochrome-c oxidase activity"/>
    <property type="evidence" value="ECO:0007669"/>
    <property type="project" value="InterPro"/>
</dbReference>
<feature type="transmembrane region" description="Helical" evidence="8">
    <location>
        <begin position="88"/>
        <end position="106"/>
    </location>
</feature>
<keyword evidence="11" id="KW-1185">Reference proteome</keyword>
<evidence type="ECO:0000313" key="11">
    <source>
        <dbReference type="Proteomes" id="UP000199514"/>
    </source>
</evidence>
<dbReference type="PANTHER" id="PTHR11403">
    <property type="entry name" value="CYTOCHROME C OXIDASE SUBUNIT III"/>
    <property type="match status" value="1"/>
</dbReference>
<comment type="similarity">
    <text evidence="2 7">Belongs to the cytochrome c oxidase subunit 3 family.</text>
</comment>
<evidence type="ECO:0000313" key="10">
    <source>
        <dbReference type="EMBL" id="SFB78437.1"/>
    </source>
</evidence>
<comment type="subcellular location">
    <subcellularLocation>
        <location evidence="1 7">Cell membrane</location>
        <topology evidence="1 7">Multi-pass membrane protein</topology>
    </subcellularLocation>
</comment>
<protein>
    <submittedName>
        <fullName evidence="10">Cytochrome c oxidase subunit 3</fullName>
    </submittedName>
</protein>
<dbReference type="PANTHER" id="PTHR11403:SF2">
    <property type="entry name" value="CYTOCHROME BO(3) UBIQUINOL OXIDASE SUBUNIT 3"/>
    <property type="match status" value="1"/>
</dbReference>
<evidence type="ECO:0000256" key="6">
    <source>
        <dbReference type="ARBA" id="ARBA00023136"/>
    </source>
</evidence>
<organism evidence="10 11">
    <name type="scientific">Flexibacter flexilis DSM 6793</name>
    <dbReference type="NCBI Taxonomy" id="927664"/>
    <lineage>
        <taxon>Bacteria</taxon>
        <taxon>Pseudomonadati</taxon>
        <taxon>Bacteroidota</taxon>
        <taxon>Cytophagia</taxon>
        <taxon>Cytophagales</taxon>
        <taxon>Flexibacteraceae</taxon>
        <taxon>Flexibacter</taxon>
    </lineage>
</organism>
<name>A0A1I1DUF1_9BACT</name>
<evidence type="ECO:0000259" key="9">
    <source>
        <dbReference type="PROSITE" id="PS50253"/>
    </source>
</evidence>
<feature type="transmembrane region" description="Helical" evidence="8">
    <location>
        <begin position="20"/>
        <end position="40"/>
    </location>
</feature>
<dbReference type="RefSeq" id="WP_091506622.1">
    <property type="nucleotide sequence ID" value="NZ_FOLE01000001.1"/>
</dbReference>
<keyword evidence="3" id="KW-1003">Cell membrane</keyword>
<evidence type="ECO:0000256" key="4">
    <source>
        <dbReference type="ARBA" id="ARBA00022692"/>
    </source>
</evidence>
<evidence type="ECO:0000256" key="1">
    <source>
        <dbReference type="ARBA" id="ARBA00004651"/>
    </source>
</evidence>
<keyword evidence="4 7" id="KW-0812">Transmembrane</keyword>
<evidence type="ECO:0000256" key="8">
    <source>
        <dbReference type="SAM" id="Phobius"/>
    </source>
</evidence>
<evidence type="ECO:0000256" key="7">
    <source>
        <dbReference type="RuleBase" id="RU003376"/>
    </source>
</evidence>
<evidence type="ECO:0000256" key="3">
    <source>
        <dbReference type="ARBA" id="ARBA00022475"/>
    </source>
</evidence>
<dbReference type="PROSITE" id="PS50253">
    <property type="entry name" value="COX3"/>
    <property type="match status" value="1"/>
</dbReference>
<dbReference type="Gene3D" id="1.20.120.80">
    <property type="entry name" value="Cytochrome c oxidase, subunit III, four-helix bundle"/>
    <property type="match status" value="1"/>
</dbReference>
<dbReference type="Pfam" id="PF00510">
    <property type="entry name" value="COX3"/>
    <property type="match status" value="1"/>
</dbReference>
<dbReference type="GO" id="GO:0005886">
    <property type="term" value="C:plasma membrane"/>
    <property type="evidence" value="ECO:0007669"/>
    <property type="project" value="UniProtKB-SubCell"/>
</dbReference>
<feature type="transmembrane region" description="Helical" evidence="8">
    <location>
        <begin position="126"/>
        <end position="148"/>
    </location>
</feature>
<dbReference type="AlphaFoldDB" id="A0A1I1DUF1"/>
<evidence type="ECO:0000256" key="5">
    <source>
        <dbReference type="ARBA" id="ARBA00022989"/>
    </source>
</evidence>
<reference evidence="10 11" key="1">
    <citation type="submission" date="2016-10" db="EMBL/GenBank/DDBJ databases">
        <authorList>
            <person name="de Groot N.N."/>
        </authorList>
    </citation>
    <scope>NUCLEOTIDE SEQUENCE [LARGE SCALE GENOMIC DNA]</scope>
    <source>
        <strain evidence="10 11">DSM 6793</strain>
    </source>
</reference>
<dbReference type="InterPro" id="IPR000298">
    <property type="entry name" value="Cyt_c_oxidase-like_su3"/>
</dbReference>
<keyword evidence="5 8" id="KW-1133">Transmembrane helix</keyword>
<keyword evidence="6 8" id="KW-0472">Membrane</keyword>
<dbReference type="SUPFAM" id="SSF81452">
    <property type="entry name" value="Cytochrome c oxidase subunit III-like"/>
    <property type="match status" value="1"/>
</dbReference>
<dbReference type="STRING" id="927664.SAMN05421780_101466"/>
<dbReference type="InterPro" id="IPR013833">
    <property type="entry name" value="Cyt_c_oxidase_su3_a-hlx"/>
</dbReference>